<dbReference type="AlphaFoldDB" id="A0A1I1W5C1"/>
<keyword evidence="1" id="KW-0732">Signal</keyword>
<feature type="chain" id="PRO_5011503997" evidence="1">
    <location>
        <begin position="30"/>
        <end position="144"/>
    </location>
</feature>
<evidence type="ECO:0000256" key="1">
    <source>
        <dbReference type="SAM" id="SignalP"/>
    </source>
</evidence>
<dbReference type="EMBL" id="FOMZ01000005">
    <property type="protein sequence ID" value="SFD90466.1"/>
    <property type="molecule type" value="Genomic_DNA"/>
</dbReference>
<protein>
    <submittedName>
        <fullName evidence="2">Uncharacterized protein</fullName>
    </submittedName>
</protein>
<evidence type="ECO:0000313" key="3">
    <source>
        <dbReference type="Proteomes" id="UP000198716"/>
    </source>
</evidence>
<sequence length="144" mass="15775">MLMLVRRLSVAMASGLLVMLPFGATPAAAETPKQEASTLRTAQQNISFNCIIPEFGWADQCLTFWVEPGETVEVTLNESGGKRVDVNLNDIGTGQQYNNQTLNLQEGYTRIAWKNGFPNSRKVRMAIASPAIVTIQALGNVNIY</sequence>
<evidence type="ECO:0000313" key="2">
    <source>
        <dbReference type="EMBL" id="SFD90466.1"/>
    </source>
</evidence>
<gene>
    <name evidence="2" type="ORF">SAMN04487819_1058</name>
</gene>
<name>A0A1I1W5C1_9ACTN</name>
<reference evidence="3" key="1">
    <citation type="submission" date="2016-10" db="EMBL/GenBank/DDBJ databases">
        <authorList>
            <person name="Varghese N."/>
            <person name="Submissions S."/>
        </authorList>
    </citation>
    <scope>NUCLEOTIDE SEQUENCE [LARGE SCALE GENOMIC DNA]</scope>
    <source>
        <strain evidence="3">DSM 45004</strain>
    </source>
</reference>
<proteinExistence type="predicted"/>
<dbReference type="Proteomes" id="UP000198716">
    <property type="component" value="Unassembled WGS sequence"/>
</dbReference>
<accession>A0A1I1W5C1</accession>
<feature type="signal peptide" evidence="1">
    <location>
        <begin position="1"/>
        <end position="29"/>
    </location>
</feature>
<keyword evidence="3" id="KW-1185">Reference proteome</keyword>
<organism evidence="2 3">
    <name type="scientific">Actinopolyspora alba</name>
    <dbReference type="NCBI Taxonomy" id="673379"/>
    <lineage>
        <taxon>Bacteria</taxon>
        <taxon>Bacillati</taxon>
        <taxon>Actinomycetota</taxon>
        <taxon>Actinomycetes</taxon>
        <taxon>Actinopolysporales</taxon>
        <taxon>Actinopolysporaceae</taxon>
        <taxon>Actinopolyspora</taxon>
        <taxon>Actinopolyspora alba group</taxon>
    </lineage>
</organism>